<gene>
    <name evidence="3" type="ORF">B4N89_20615</name>
</gene>
<evidence type="ECO:0000256" key="1">
    <source>
        <dbReference type="SAM" id="MobiDB-lite"/>
    </source>
</evidence>
<dbReference type="EMBL" id="MWQN01000001">
    <property type="protein sequence ID" value="OPC83018.1"/>
    <property type="molecule type" value="Genomic_DNA"/>
</dbReference>
<reference evidence="3 4" key="1">
    <citation type="submission" date="2017-03" db="EMBL/GenBank/DDBJ databases">
        <title>Draft genome sequence of Streptomyces scabrisporus NF3, endophyte isolated from Amphipterygium adstringens.</title>
        <authorList>
            <person name="Vazquez M."/>
            <person name="Ceapa C.D."/>
            <person name="Rodriguez Luna D."/>
            <person name="Sanchez Esquivel S."/>
        </authorList>
    </citation>
    <scope>NUCLEOTIDE SEQUENCE [LARGE SCALE GENOMIC DNA]</scope>
    <source>
        <strain evidence="3 4">NF3</strain>
    </source>
</reference>
<feature type="region of interest" description="Disordered" evidence="1">
    <location>
        <begin position="320"/>
        <end position="344"/>
    </location>
</feature>
<accession>A0A1T3P1Q8</accession>
<protein>
    <recommendedName>
        <fullName evidence="2">DUF4082 domain-containing protein</fullName>
    </recommendedName>
</protein>
<keyword evidence="4" id="KW-1185">Reference proteome</keyword>
<dbReference type="AlphaFoldDB" id="A0A1T3P1Q8"/>
<dbReference type="Pfam" id="PF13313">
    <property type="entry name" value="DUF4082"/>
    <property type="match status" value="1"/>
</dbReference>
<evidence type="ECO:0000313" key="4">
    <source>
        <dbReference type="Proteomes" id="UP000190037"/>
    </source>
</evidence>
<dbReference type="InterPro" id="IPR025141">
    <property type="entry name" value="DUF4082"/>
</dbReference>
<dbReference type="Proteomes" id="UP000190037">
    <property type="component" value="Unassembled WGS sequence"/>
</dbReference>
<dbReference type="STRING" id="159449.B4N89_20615"/>
<dbReference type="RefSeq" id="WP_078977317.1">
    <property type="nucleotide sequence ID" value="NZ_MWQN01000001.1"/>
</dbReference>
<evidence type="ECO:0000313" key="3">
    <source>
        <dbReference type="EMBL" id="OPC83018.1"/>
    </source>
</evidence>
<sequence>MATYRLWPATNGSPTDEATNPINLGTEIILSATGWVTALHFWRATLSELGPVSGAIYNVTTATQVTGTAVTFTLSGTGWHTATLAAPVQLSAGTRYVIVIRHTDRYAGTGGYFASGPGASGISNGIITAPAASAVTTAPVGNGRFDEAGAIAAPASTFNGGCYWGDATIADVNPGGTDYTASPGEPLGLTDLAAATQALDRGPADPLGLIDQANAVINADRAAVDPLGLTDQATAGLDRPRDIIDPLGLTDAVDATQAGARGPGDLLGLTDAPAATLDGARSAGELLGLTDTVTATLDRVLTATIVDTIGLVDAAVGATGTPPGPHHIRVGPPRTTWAAGPPTT</sequence>
<organism evidence="3 4">
    <name type="scientific">Embleya scabrispora</name>
    <dbReference type="NCBI Taxonomy" id="159449"/>
    <lineage>
        <taxon>Bacteria</taxon>
        <taxon>Bacillati</taxon>
        <taxon>Actinomycetota</taxon>
        <taxon>Actinomycetes</taxon>
        <taxon>Kitasatosporales</taxon>
        <taxon>Streptomycetaceae</taxon>
        <taxon>Embleya</taxon>
    </lineage>
</organism>
<evidence type="ECO:0000259" key="2">
    <source>
        <dbReference type="Pfam" id="PF13313"/>
    </source>
</evidence>
<name>A0A1T3P1Q8_9ACTN</name>
<comment type="caution">
    <text evidence="3">The sequence shown here is derived from an EMBL/GenBank/DDBJ whole genome shotgun (WGS) entry which is preliminary data.</text>
</comment>
<proteinExistence type="predicted"/>
<feature type="domain" description="DUF4082" evidence="2">
    <location>
        <begin position="14"/>
        <end position="164"/>
    </location>
</feature>